<name>A0A3T0EBN2_9PROT</name>
<sequence>MKISGPGSTQGPSAPKRTSRTQSGSGSFAPASPASAPASSSVAGTGPVASVGSVEALLALQGDHDEAGARQRATERAFTLLDVLDDLKIALLEGGVPRSKLVRLMDVLKARRESVSDPRLEAMLDEVETRAAVELAKYDA</sequence>
<dbReference type="KEGG" id="gak:X907_2316"/>
<evidence type="ECO:0000256" key="1">
    <source>
        <dbReference type="SAM" id="MobiDB-lite"/>
    </source>
</evidence>
<dbReference type="Proteomes" id="UP000286954">
    <property type="component" value="Chromosome"/>
</dbReference>
<gene>
    <name evidence="2" type="ORF">X907_2316</name>
</gene>
<dbReference type="OrthoDB" id="7173192at2"/>
<keyword evidence="2" id="KW-0282">Flagellum</keyword>
<keyword evidence="2" id="KW-0966">Cell projection</keyword>
<organism evidence="2 3">
    <name type="scientific">Glycocaulis alkaliphilus</name>
    <dbReference type="NCBI Taxonomy" id="1434191"/>
    <lineage>
        <taxon>Bacteria</taxon>
        <taxon>Pseudomonadati</taxon>
        <taxon>Pseudomonadota</taxon>
        <taxon>Alphaproteobacteria</taxon>
        <taxon>Maricaulales</taxon>
        <taxon>Maricaulaceae</taxon>
        <taxon>Glycocaulis</taxon>
    </lineage>
</organism>
<keyword evidence="3" id="KW-1185">Reference proteome</keyword>
<dbReference type="RefSeq" id="WP_127568108.1">
    <property type="nucleotide sequence ID" value="NZ_BMFB01000001.1"/>
</dbReference>
<feature type="compositionally biased region" description="Polar residues" evidence="1">
    <location>
        <begin position="1"/>
        <end position="12"/>
    </location>
</feature>
<keyword evidence="2" id="KW-0969">Cilium</keyword>
<evidence type="ECO:0000313" key="2">
    <source>
        <dbReference type="EMBL" id="AZU04831.1"/>
    </source>
</evidence>
<dbReference type="InterPro" id="IPR019704">
    <property type="entry name" value="Flagellar_assmbl_FliX_class2"/>
</dbReference>
<dbReference type="GO" id="GO:0044781">
    <property type="term" value="P:bacterial-type flagellum organization"/>
    <property type="evidence" value="ECO:0007669"/>
    <property type="project" value="InterPro"/>
</dbReference>
<accession>A0A3T0EBN2</accession>
<dbReference type="AlphaFoldDB" id="A0A3T0EBN2"/>
<protein>
    <submittedName>
        <fullName evidence="2">Flagellar assembly regulator FliX</fullName>
    </submittedName>
</protein>
<reference evidence="2 3" key="1">
    <citation type="submission" date="2016-12" db="EMBL/GenBank/DDBJ databases">
        <title>The genome of dimorphic prosthecate Glycocaulis alkaliphilus 6b-8t, isolated from crude oil dictates its adaptability in petroleum environments.</title>
        <authorList>
            <person name="Wu X.-L."/>
            <person name="Geng S."/>
        </authorList>
    </citation>
    <scope>NUCLEOTIDE SEQUENCE [LARGE SCALE GENOMIC DNA]</scope>
    <source>
        <strain evidence="2 3">6B-8</strain>
    </source>
</reference>
<feature type="region of interest" description="Disordered" evidence="1">
    <location>
        <begin position="1"/>
        <end position="46"/>
    </location>
</feature>
<proteinExistence type="predicted"/>
<dbReference type="EMBL" id="CP018911">
    <property type="protein sequence ID" value="AZU04831.1"/>
    <property type="molecule type" value="Genomic_DNA"/>
</dbReference>
<feature type="compositionally biased region" description="Low complexity" evidence="1">
    <location>
        <begin position="23"/>
        <end position="46"/>
    </location>
</feature>
<dbReference type="Pfam" id="PF10768">
    <property type="entry name" value="FliX"/>
    <property type="match status" value="1"/>
</dbReference>
<evidence type="ECO:0000313" key="3">
    <source>
        <dbReference type="Proteomes" id="UP000286954"/>
    </source>
</evidence>